<sequence length="463" mass="54031">MEEYLTLTLTKGTKVDGLISLRAKKYIRVYSAKRNVLREVTQKQLKNMDLNLSINPDKPSHEISRQSFRPTSIYCLQQTAKSLLYDIQKAGSDKSELIRDISTYDYNFSTEKSLFRTLHQLNSISKYFPESVELLKKSAINESFHYEDLNQGLTKFHTIQPIINLKPERFTEDFRVKKLNSTHLQSNVFQGSTIISGIYTIVSLISDKWLENLTFKVQTLDGLTFSLQMTQTMSNSFYSSAQLVQVVKSKLLPFLVFHIEKQAISLHFDPYQGINMNTFLIQLKGHELCNVIVTIKSLKQITFDVPDLEQSLSFELTEEIKNIIKDKKKLAREIQNKLMYCKKRKSLLWGKTNTLFEFSEVGSRFFDDVYVKSVMDLEQYDQLYVFDYPKYNIRIACFEYKDRNFLRISCDRESIEIDVKSKYYSFLQDMQSFSITNSPKTLSSSLELEVILIKIFPKLHCIS</sequence>
<evidence type="ECO:0000313" key="2">
    <source>
        <dbReference type="Proteomes" id="UP000187209"/>
    </source>
</evidence>
<dbReference type="AlphaFoldDB" id="A0A1R2BVW0"/>
<dbReference type="EMBL" id="MPUH01000403">
    <property type="protein sequence ID" value="OMJ80904.1"/>
    <property type="molecule type" value="Genomic_DNA"/>
</dbReference>
<comment type="caution">
    <text evidence="1">The sequence shown here is derived from an EMBL/GenBank/DDBJ whole genome shotgun (WGS) entry which is preliminary data.</text>
</comment>
<keyword evidence="2" id="KW-1185">Reference proteome</keyword>
<gene>
    <name evidence="1" type="ORF">SteCoe_18764</name>
</gene>
<dbReference type="Proteomes" id="UP000187209">
    <property type="component" value="Unassembled WGS sequence"/>
</dbReference>
<reference evidence="1 2" key="1">
    <citation type="submission" date="2016-11" db="EMBL/GenBank/DDBJ databases">
        <title>The macronuclear genome of Stentor coeruleus: a giant cell with tiny introns.</title>
        <authorList>
            <person name="Slabodnick M."/>
            <person name="Ruby J.G."/>
            <person name="Reiff S.B."/>
            <person name="Swart E.C."/>
            <person name="Gosai S."/>
            <person name="Prabakaran S."/>
            <person name="Witkowska E."/>
            <person name="Larue G.E."/>
            <person name="Fisher S."/>
            <person name="Freeman R.M."/>
            <person name="Gunawardena J."/>
            <person name="Chu W."/>
            <person name="Stover N.A."/>
            <person name="Gregory B.D."/>
            <person name="Nowacki M."/>
            <person name="Derisi J."/>
            <person name="Roy S.W."/>
            <person name="Marshall W.F."/>
            <person name="Sood P."/>
        </authorList>
    </citation>
    <scope>NUCLEOTIDE SEQUENCE [LARGE SCALE GENOMIC DNA]</scope>
    <source>
        <strain evidence="1">WM001</strain>
    </source>
</reference>
<evidence type="ECO:0000313" key="1">
    <source>
        <dbReference type="EMBL" id="OMJ80904.1"/>
    </source>
</evidence>
<name>A0A1R2BVW0_9CILI</name>
<dbReference type="OrthoDB" id="325005at2759"/>
<proteinExistence type="predicted"/>
<accession>A0A1R2BVW0</accession>
<protein>
    <submittedName>
        <fullName evidence="1">Uncharacterized protein</fullName>
    </submittedName>
</protein>
<organism evidence="1 2">
    <name type="scientific">Stentor coeruleus</name>
    <dbReference type="NCBI Taxonomy" id="5963"/>
    <lineage>
        <taxon>Eukaryota</taxon>
        <taxon>Sar</taxon>
        <taxon>Alveolata</taxon>
        <taxon>Ciliophora</taxon>
        <taxon>Postciliodesmatophora</taxon>
        <taxon>Heterotrichea</taxon>
        <taxon>Heterotrichida</taxon>
        <taxon>Stentoridae</taxon>
        <taxon>Stentor</taxon>
    </lineage>
</organism>